<reference evidence="2 3" key="1">
    <citation type="journal article" date="2024" name="BMC Genomics">
        <title>De novo assembly and annotation of Popillia japonica's genome with initial clues to its potential as an invasive pest.</title>
        <authorList>
            <person name="Cucini C."/>
            <person name="Boschi S."/>
            <person name="Funari R."/>
            <person name="Cardaioli E."/>
            <person name="Iannotti N."/>
            <person name="Marturano G."/>
            <person name="Paoli F."/>
            <person name="Bruttini M."/>
            <person name="Carapelli A."/>
            <person name="Frati F."/>
            <person name="Nardi F."/>
        </authorList>
    </citation>
    <scope>NUCLEOTIDE SEQUENCE [LARGE SCALE GENOMIC DNA]</scope>
    <source>
        <strain evidence="2">DMR45628</strain>
    </source>
</reference>
<evidence type="ECO:0000313" key="2">
    <source>
        <dbReference type="EMBL" id="KAK9732056.1"/>
    </source>
</evidence>
<gene>
    <name evidence="2" type="ORF">QE152_g13178</name>
</gene>
<dbReference type="Proteomes" id="UP001458880">
    <property type="component" value="Unassembled WGS sequence"/>
</dbReference>
<comment type="caution">
    <text evidence="2">The sequence shown here is derived from an EMBL/GenBank/DDBJ whole genome shotgun (WGS) entry which is preliminary data.</text>
</comment>
<protein>
    <submittedName>
        <fullName evidence="2">Uncharacterized protein</fullName>
    </submittedName>
</protein>
<evidence type="ECO:0000313" key="3">
    <source>
        <dbReference type="Proteomes" id="UP001458880"/>
    </source>
</evidence>
<accession>A0AAW1LB09</accession>
<evidence type="ECO:0000256" key="1">
    <source>
        <dbReference type="SAM" id="MobiDB-lite"/>
    </source>
</evidence>
<keyword evidence="3" id="KW-1185">Reference proteome</keyword>
<organism evidence="2 3">
    <name type="scientific">Popillia japonica</name>
    <name type="common">Japanese beetle</name>
    <dbReference type="NCBI Taxonomy" id="7064"/>
    <lineage>
        <taxon>Eukaryota</taxon>
        <taxon>Metazoa</taxon>
        <taxon>Ecdysozoa</taxon>
        <taxon>Arthropoda</taxon>
        <taxon>Hexapoda</taxon>
        <taxon>Insecta</taxon>
        <taxon>Pterygota</taxon>
        <taxon>Neoptera</taxon>
        <taxon>Endopterygota</taxon>
        <taxon>Coleoptera</taxon>
        <taxon>Polyphaga</taxon>
        <taxon>Scarabaeiformia</taxon>
        <taxon>Scarabaeidae</taxon>
        <taxon>Rutelinae</taxon>
        <taxon>Popillia</taxon>
    </lineage>
</organism>
<sequence length="133" mass="14316">MLITILTGRSCIGHVTAYRGVVRETRTVPSPIDTDAGACRRTKDLRTGKVVRGGARRIRTPAEEDGGDKRRDASVKRKAVLSEKNGSEAEEIGICLRKAVLSEKNGSEAEEIGICLAVGSLTFFADEGIRRCG</sequence>
<dbReference type="AlphaFoldDB" id="A0AAW1LB09"/>
<feature type="region of interest" description="Disordered" evidence="1">
    <location>
        <begin position="50"/>
        <end position="86"/>
    </location>
</feature>
<dbReference type="EMBL" id="JASPKY010000123">
    <property type="protein sequence ID" value="KAK9732056.1"/>
    <property type="molecule type" value="Genomic_DNA"/>
</dbReference>
<proteinExistence type="predicted"/>
<name>A0AAW1LB09_POPJA</name>